<dbReference type="GO" id="GO:0019888">
    <property type="term" value="F:protein phosphatase regulator activity"/>
    <property type="evidence" value="ECO:0007669"/>
    <property type="project" value="TreeGrafter"/>
</dbReference>
<dbReference type="STRING" id="94237.ENSMMOP00000026978"/>
<feature type="region of interest" description="Disordered" evidence="2">
    <location>
        <begin position="180"/>
        <end position="233"/>
    </location>
</feature>
<feature type="domain" description="Protein phosphatase 1 regulatory subunit 15A/B C-terminal" evidence="3">
    <location>
        <begin position="105"/>
        <end position="183"/>
    </location>
</feature>
<feature type="compositionally biased region" description="Basic and acidic residues" evidence="2">
    <location>
        <begin position="116"/>
        <end position="147"/>
    </location>
</feature>
<dbReference type="PANTHER" id="PTHR16489:SF11">
    <property type="entry name" value="PROTEIN PHOSPHATASE 1 REGULATORY SUBUNIT 15B"/>
    <property type="match status" value="1"/>
</dbReference>
<dbReference type="GO" id="GO:0005783">
    <property type="term" value="C:endoplasmic reticulum"/>
    <property type="evidence" value="ECO:0007669"/>
    <property type="project" value="TreeGrafter"/>
</dbReference>
<reference evidence="4" key="1">
    <citation type="submission" date="2025-08" db="UniProtKB">
        <authorList>
            <consortium name="Ensembl"/>
        </authorList>
    </citation>
    <scope>IDENTIFICATION</scope>
</reference>
<evidence type="ECO:0000313" key="5">
    <source>
        <dbReference type="Proteomes" id="UP000261620"/>
    </source>
</evidence>
<evidence type="ECO:0000256" key="1">
    <source>
        <dbReference type="ARBA" id="ARBA00010161"/>
    </source>
</evidence>
<proteinExistence type="inferred from homology"/>
<name>A0A3Q3X7I1_MOLML</name>
<protein>
    <recommendedName>
        <fullName evidence="3">Protein phosphatase 1 regulatory subunit 15A/B C-terminal domain-containing protein</fullName>
    </recommendedName>
</protein>
<keyword evidence="5" id="KW-1185">Reference proteome</keyword>
<dbReference type="InterPro" id="IPR019523">
    <property type="entry name" value="Prot_Pase1_reg-su15A/B_C"/>
</dbReference>
<dbReference type="Proteomes" id="UP000261620">
    <property type="component" value="Unplaced"/>
</dbReference>
<organism evidence="4 5">
    <name type="scientific">Mola mola</name>
    <name type="common">Ocean sunfish</name>
    <name type="synonym">Tetraodon mola</name>
    <dbReference type="NCBI Taxonomy" id="94237"/>
    <lineage>
        <taxon>Eukaryota</taxon>
        <taxon>Metazoa</taxon>
        <taxon>Chordata</taxon>
        <taxon>Craniata</taxon>
        <taxon>Vertebrata</taxon>
        <taxon>Euteleostomi</taxon>
        <taxon>Actinopterygii</taxon>
        <taxon>Neopterygii</taxon>
        <taxon>Teleostei</taxon>
        <taxon>Neoteleostei</taxon>
        <taxon>Acanthomorphata</taxon>
        <taxon>Eupercaria</taxon>
        <taxon>Tetraodontiformes</taxon>
        <taxon>Molidae</taxon>
        <taxon>Mola</taxon>
    </lineage>
</organism>
<dbReference type="Ensembl" id="ENSMMOT00000027437.1">
    <property type="protein sequence ID" value="ENSMMOP00000026978.1"/>
    <property type="gene ID" value="ENSMMOG00000020412.1"/>
</dbReference>
<comment type="similarity">
    <text evidence="1">Belongs to the PPP1R15 family.</text>
</comment>
<dbReference type="AlphaFoldDB" id="A0A3Q3X7I1"/>
<evidence type="ECO:0000259" key="3">
    <source>
        <dbReference type="Pfam" id="PF10488"/>
    </source>
</evidence>
<dbReference type="GO" id="GO:0034976">
    <property type="term" value="P:response to endoplasmic reticulum stress"/>
    <property type="evidence" value="ECO:0007669"/>
    <property type="project" value="TreeGrafter"/>
</dbReference>
<dbReference type="Pfam" id="PF10488">
    <property type="entry name" value="PP1c_bdg"/>
    <property type="match status" value="2"/>
</dbReference>
<evidence type="ECO:0000256" key="2">
    <source>
        <dbReference type="SAM" id="MobiDB-lite"/>
    </source>
</evidence>
<feature type="region of interest" description="Disordered" evidence="2">
    <location>
        <begin position="107"/>
        <end position="147"/>
    </location>
</feature>
<feature type="compositionally biased region" description="Low complexity" evidence="2">
    <location>
        <begin position="215"/>
        <end position="227"/>
    </location>
</feature>
<feature type="domain" description="Protein phosphatase 1 regulatory subunit 15A/B C-terminal" evidence="3">
    <location>
        <begin position="322"/>
        <end position="388"/>
    </location>
</feature>
<accession>A0A3Q3X7I1</accession>
<evidence type="ECO:0000313" key="4">
    <source>
        <dbReference type="Ensembl" id="ENSMMOP00000026978.1"/>
    </source>
</evidence>
<dbReference type="GO" id="GO:0000164">
    <property type="term" value="C:protein phosphatase type 1 complex"/>
    <property type="evidence" value="ECO:0007669"/>
    <property type="project" value="TreeGrafter"/>
</dbReference>
<sequence>MFRFEVHVRITDETGQHIQHMSTAANPSDSFLFSSLFDGDGGVVVGGSGSLSNFCPDVGDPFAGKSTAEALLCCGLVDDFVSRTSVSGPQSGWRMGFPGDWNIFVSSDDSSSSGDSSRRSGERAASEEERSSQWSSEEEHNAVEFDSEESKALWESLSTSSDPYNPFFFSACISTNGSTGKADSGEPELCSANGAGEEPWGPQGPSVLVSRSDSESSWSSCDSSSSTPDEDSERLLELFSSADPYNPMYFTACKGSGAPRPALSPAHNDSFQACAQSSPPAKKPRTSKPALPERHFKHRCHPEPTLVPWTRPGHTETRDSRTGVAHKKVSFSPLVQVHVMRTWPFARQASRKGHWEEVGRDRDRFQRRIRETKQSIGHCFSPAHRKRMRAYLDAQKRHW</sequence>
<dbReference type="InterPro" id="IPR051254">
    <property type="entry name" value="PPP1R15"/>
</dbReference>
<feature type="compositionally biased region" description="Polar residues" evidence="2">
    <location>
        <begin position="267"/>
        <end position="279"/>
    </location>
</feature>
<dbReference type="OMA" id="IGHCFTQ"/>
<dbReference type="PANTHER" id="PTHR16489">
    <property type="entry name" value="GH11727P"/>
    <property type="match status" value="1"/>
</dbReference>
<dbReference type="GO" id="GO:0051246">
    <property type="term" value="P:regulation of protein metabolic process"/>
    <property type="evidence" value="ECO:0007669"/>
    <property type="project" value="UniProtKB-ARBA"/>
</dbReference>
<reference evidence="4" key="2">
    <citation type="submission" date="2025-09" db="UniProtKB">
        <authorList>
            <consortium name="Ensembl"/>
        </authorList>
    </citation>
    <scope>IDENTIFICATION</scope>
</reference>
<feature type="region of interest" description="Disordered" evidence="2">
    <location>
        <begin position="261"/>
        <end position="325"/>
    </location>
</feature>